<reference evidence="3" key="1">
    <citation type="submission" date="2016-06" db="UniProtKB">
        <authorList>
            <consortium name="WormBaseParasite"/>
        </authorList>
    </citation>
    <scope>IDENTIFICATION</scope>
</reference>
<evidence type="ECO:0000313" key="2">
    <source>
        <dbReference type="Proteomes" id="UP000267606"/>
    </source>
</evidence>
<reference evidence="1 2" key="2">
    <citation type="submission" date="2018-11" db="EMBL/GenBank/DDBJ databases">
        <authorList>
            <consortium name="Pathogen Informatics"/>
        </authorList>
    </citation>
    <scope>NUCLEOTIDE SEQUENCE [LARGE SCALE GENOMIC DNA]</scope>
</reference>
<dbReference type="AlphaFoldDB" id="A0A183HU71"/>
<evidence type="ECO:0000313" key="1">
    <source>
        <dbReference type="EMBL" id="VDO73324.1"/>
    </source>
</evidence>
<evidence type="ECO:0000313" key="3">
    <source>
        <dbReference type="WBParaSite" id="OFLC_0001103301-mRNA-1"/>
    </source>
</evidence>
<protein>
    <submittedName>
        <fullName evidence="3">DUF3563 domain-containing protein</fullName>
    </submittedName>
</protein>
<dbReference type="Proteomes" id="UP000267606">
    <property type="component" value="Unassembled WGS sequence"/>
</dbReference>
<proteinExistence type="predicted"/>
<name>A0A183HU71_9BILA</name>
<accession>A0A183HU71</accession>
<dbReference type="WBParaSite" id="OFLC_0001103301-mRNA-1">
    <property type="protein sequence ID" value="OFLC_0001103301-mRNA-1"/>
    <property type="gene ID" value="OFLC_0001103301"/>
</dbReference>
<dbReference type="EMBL" id="UZAJ01015416">
    <property type="protein sequence ID" value="VDO73324.1"/>
    <property type="molecule type" value="Genomic_DNA"/>
</dbReference>
<gene>
    <name evidence="1" type="ORF">OFLC_LOCUS11041</name>
</gene>
<organism evidence="3">
    <name type="scientific">Onchocerca flexuosa</name>
    <dbReference type="NCBI Taxonomy" id="387005"/>
    <lineage>
        <taxon>Eukaryota</taxon>
        <taxon>Metazoa</taxon>
        <taxon>Ecdysozoa</taxon>
        <taxon>Nematoda</taxon>
        <taxon>Chromadorea</taxon>
        <taxon>Rhabditida</taxon>
        <taxon>Spirurina</taxon>
        <taxon>Spiruromorpha</taxon>
        <taxon>Filarioidea</taxon>
        <taxon>Onchocercidae</taxon>
        <taxon>Onchocerca</taxon>
    </lineage>
</organism>
<keyword evidence="2" id="KW-1185">Reference proteome</keyword>
<sequence>MLEHFARKTFFSEVQQLRKVLGMFDKDYQQGNMTRFESDFKTALNEYGDGRQR</sequence>